<gene>
    <name evidence="3" type="ORF">GCM10007415_28870</name>
</gene>
<dbReference type="AlphaFoldDB" id="A0A917MCP3"/>
<feature type="binding site" evidence="1">
    <location>
        <position position="313"/>
    </location>
    <ligand>
        <name>Mg(2+)</name>
        <dbReference type="ChEBI" id="CHEBI:18420"/>
        <label>1</label>
    </ligand>
</feature>
<dbReference type="EMBL" id="BMER01000002">
    <property type="protein sequence ID" value="GGG92351.1"/>
    <property type="molecule type" value="Genomic_DNA"/>
</dbReference>
<dbReference type="Gene3D" id="1.10.4080.10">
    <property type="entry name" value="ADP-ribosylation/Crystallin J1"/>
    <property type="match status" value="1"/>
</dbReference>
<evidence type="ECO:0000313" key="4">
    <source>
        <dbReference type="Proteomes" id="UP000660862"/>
    </source>
</evidence>
<dbReference type="Gene3D" id="2.60.120.260">
    <property type="entry name" value="Galactose-binding domain-like"/>
    <property type="match status" value="1"/>
</dbReference>
<evidence type="ECO:0000256" key="1">
    <source>
        <dbReference type="PIRSR" id="PIRSR605502-1"/>
    </source>
</evidence>
<reference evidence="3" key="2">
    <citation type="submission" date="2020-09" db="EMBL/GenBank/DDBJ databases">
        <authorList>
            <person name="Sun Q."/>
            <person name="Zhou Y."/>
        </authorList>
    </citation>
    <scope>NUCLEOTIDE SEQUENCE</scope>
    <source>
        <strain evidence="3">CGMCC 1.12195</strain>
    </source>
</reference>
<feature type="chain" id="PRO_5036711547" description="ADP-ribosylglycohydrolase" evidence="2">
    <location>
        <begin position="20"/>
        <end position="525"/>
    </location>
</feature>
<sequence length="525" mass="58608">MKRMKLFMISILVCLGATANTQDGNGRAAPPVKKIPLSVLKDKIKGGWAGQTIGVAFGGPTEFRYNGTFIQDYQTIPWYDGYIKKWMDEFPGLFDDIYMDLTFVEVFERVGLDAPVDSFANAFANAGYVLWHANQAARYNILNGVNAPESGHWLNNPHADDIDYQIESDFAGLMNPGMPNVASAVSDKIGHIMNYGDGWYGGVYVGAMYSLAFVSDDIQYVVTEALKTIPKESDFFKCINDVIVWHKQYPNDWKQTWFELQKKWTEEVGCPDGVFVPFDIDAKINAAYIVLGLLYGEGDYTKTLEISTRAGQDSDCNPSSAGGILGTMGGYDNIPEYWKMGLAEVEDINFQYTGMSLNKVYATSYSQALEMIKRNGGRVDAHEATIIVQTPKAVRFEKSFDGSYPVQSVAVNQNLGSAYTFEFEGTGVVLRGGAHKESDALPDHTFNLELLIDGQKVEQFRMPTNYTTRRNEIFWRYQLPKGKHTVKVIVTNPKAGYQVRANDYIVYSDAPVDGSAVHTVRHSKK</sequence>
<keyword evidence="2" id="KW-0732">Signal</keyword>
<organism evidence="3 4">
    <name type="scientific">Parapedobacter pyrenivorans</name>
    <dbReference type="NCBI Taxonomy" id="1305674"/>
    <lineage>
        <taxon>Bacteria</taxon>
        <taxon>Pseudomonadati</taxon>
        <taxon>Bacteroidota</taxon>
        <taxon>Sphingobacteriia</taxon>
        <taxon>Sphingobacteriales</taxon>
        <taxon>Sphingobacteriaceae</taxon>
        <taxon>Parapedobacter</taxon>
    </lineage>
</organism>
<evidence type="ECO:0000256" key="2">
    <source>
        <dbReference type="SAM" id="SignalP"/>
    </source>
</evidence>
<keyword evidence="4" id="KW-1185">Reference proteome</keyword>
<dbReference type="InterPro" id="IPR036705">
    <property type="entry name" value="Ribosyl_crysJ1_sf"/>
</dbReference>
<accession>A0A917MCP3</accession>
<dbReference type="InterPro" id="IPR005502">
    <property type="entry name" value="Ribosyl_crysJ1"/>
</dbReference>
<evidence type="ECO:0000313" key="3">
    <source>
        <dbReference type="EMBL" id="GGG92351.1"/>
    </source>
</evidence>
<keyword evidence="1" id="KW-0460">Magnesium</keyword>
<evidence type="ECO:0008006" key="5">
    <source>
        <dbReference type="Google" id="ProtNLM"/>
    </source>
</evidence>
<reference evidence="3" key="1">
    <citation type="journal article" date="2014" name="Int. J. Syst. Evol. Microbiol.">
        <title>Complete genome sequence of Corynebacterium casei LMG S-19264T (=DSM 44701T), isolated from a smear-ripened cheese.</title>
        <authorList>
            <consortium name="US DOE Joint Genome Institute (JGI-PGF)"/>
            <person name="Walter F."/>
            <person name="Albersmeier A."/>
            <person name="Kalinowski J."/>
            <person name="Ruckert C."/>
        </authorList>
    </citation>
    <scope>NUCLEOTIDE SEQUENCE</scope>
    <source>
        <strain evidence="3">CGMCC 1.12195</strain>
    </source>
</reference>
<keyword evidence="1" id="KW-0479">Metal-binding</keyword>
<dbReference type="Proteomes" id="UP000660862">
    <property type="component" value="Unassembled WGS sequence"/>
</dbReference>
<comment type="cofactor">
    <cofactor evidence="1">
        <name>Mg(2+)</name>
        <dbReference type="ChEBI" id="CHEBI:18420"/>
    </cofactor>
    <text evidence="1">Binds 2 magnesium ions per subunit.</text>
</comment>
<dbReference type="RefSeq" id="WP_188506727.1">
    <property type="nucleotide sequence ID" value="NZ_BMER01000002.1"/>
</dbReference>
<comment type="caution">
    <text evidence="3">The sequence shown here is derived from an EMBL/GenBank/DDBJ whole genome shotgun (WGS) entry which is preliminary data.</text>
</comment>
<feature type="signal peptide" evidence="2">
    <location>
        <begin position="1"/>
        <end position="19"/>
    </location>
</feature>
<name>A0A917MCP3_9SPHI</name>
<feature type="binding site" evidence="1">
    <location>
        <position position="315"/>
    </location>
    <ligand>
        <name>Mg(2+)</name>
        <dbReference type="ChEBI" id="CHEBI:18420"/>
        <label>1</label>
    </ligand>
</feature>
<dbReference type="SUPFAM" id="SSF101478">
    <property type="entry name" value="ADP-ribosylglycohydrolase"/>
    <property type="match status" value="1"/>
</dbReference>
<protein>
    <recommendedName>
        <fullName evidence="5">ADP-ribosylglycohydrolase</fullName>
    </recommendedName>
</protein>
<dbReference type="Pfam" id="PF03747">
    <property type="entry name" value="ADP_ribosyl_GH"/>
    <property type="match status" value="1"/>
</dbReference>
<proteinExistence type="predicted"/>